<protein>
    <submittedName>
        <fullName evidence="2">Uncharacterized protein</fullName>
    </submittedName>
</protein>
<feature type="signal peptide" evidence="1">
    <location>
        <begin position="1"/>
        <end position="21"/>
    </location>
</feature>
<gene>
    <name evidence="2" type="ORF">CO666_13995</name>
</gene>
<evidence type="ECO:0000313" key="2">
    <source>
        <dbReference type="EMBL" id="PDT03790.1"/>
    </source>
</evidence>
<proteinExistence type="predicted"/>
<evidence type="ECO:0000313" key="3">
    <source>
        <dbReference type="Proteomes" id="UP000220768"/>
    </source>
</evidence>
<keyword evidence="3" id="KW-1185">Reference proteome</keyword>
<accession>A0A2A6JCY7</accession>
<name>A0A2A6JCY7_9HYPH</name>
<dbReference type="AlphaFoldDB" id="A0A2A6JCY7"/>
<feature type="chain" id="PRO_5012269754" evidence="1">
    <location>
        <begin position="22"/>
        <end position="215"/>
    </location>
</feature>
<reference evidence="2 3" key="1">
    <citation type="submission" date="2017-09" db="EMBL/GenBank/DDBJ databases">
        <title>Comparative genomics of rhizobia isolated from Phaseolus vulgaris in China.</title>
        <authorList>
            <person name="Tong W."/>
        </authorList>
    </citation>
    <scope>NUCLEOTIDE SEQUENCE [LARGE SCALE GENOMIC DNA]</scope>
    <source>
        <strain evidence="2 3">C5</strain>
    </source>
</reference>
<dbReference type="EMBL" id="NWSV01000007">
    <property type="protein sequence ID" value="PDT03790.1"/>
    <property type="molecule type" value="Genomic_DNA"/>
</dbReference>
<sequence>MLSRCMISAVVLLAASSSAVAAAERSPALKPPANTNAPWAIEWLSPDLKDAATPRTLVLCSDRMDEQLRRYRSLIEKLSVLKGYTILDGSKPQTHKQEAGSIGYVIFAHRGNEDLAVNSCVANYPEVRAFVADFIEKELSSQQNSVQDLIRLGILPKGALPRQCFGKTYYPAEGTKTWLADVGIDGSSDNRCLDEFLPFTFGINPNYCSSSAVCR</sequence>
<dbReference type="Proteomes" id="UP000220768">
    <property type="component" value="Unassembled WGS sequence"/>
</dbReference>
<keyword evidence="1" id="KW-0732">Signal</keyword>
<evidence type="ECO:0000256" key="1">
    <source>
        <dbReference type="SAM" id="SignalP"/>
    </source>
</evidence>
<comment type="caution">
    <text evidence="2">The sequence shown here is derived from an EMBL/GenBank/DDBJ whole genome shotgun (WGS) entry which is preliminary data.</text>
</comment>
<organism evidence="2 3">
    <name type="scientific">Rhizobium chutanense</name>
    <dbReference type="NCBI Taxonomy" id="2035448"/>
    <lineage>
        <taxon>Bacteria</taxon>
        <taxon>Pseudomonadati</taxon>
        <taxon>Pseudomonadota</taxon>
        <taxon>Alphaproteobacteria</taxon>
        <taxon>Hyphomicrobiales</taxon>
        <taxon>Rhizobiaceae</taxon>
        <taxon>Rhizobium/Agrobacterium group</taxon>
        <taxon>Rhizobium</taxon>
    </lineage>
</organism>